<dbReference type="InterPro" id="IPR004437">
    <property type="entry name" value="ParB/RepB/Spo0J"/>
</dbReference>
<evidence type="ECO:0000256" key="1">
    <source>
        <dbReference type="ARBA" id="ARBA00006295"/>
    </source>
</evidence>
<dbReference type="FunFam" id="3.90.1530.30:FF:000001">
    <property type="entry name" value="Chromosome partitioning protein ParB"/>
    <property type="match status" value="1"/>
</dbReference>
<name>A0A1G2QFC2_9BACT</name>
<evidence type="ECO:0000256" key="3">
    <source>
        <dbReference type="ARBA" id="ARBA00023125"/>
    </source>
</evidence>
<dbReference type="InterPro" id="IPR050336">
    <property type="entry name" value="Chromosome_partition/occlusion"/>
</dbReference>
<evidence type="ECO:0000259" key="4">
    <source>
        <dbReference type="SMART" id="SM00470"/>
    </source>
</evidence>
<sequence>MDEEKHLYNHSIFWIDLEKIKPNPYQPRREFDEDRLRDLADSIRQYGVLQPLVVTRREIEREDGSLYTEYELIAGERRLRASKIAGLYQVPAIIRAGNQTDKMKLEMAIIENLQREDLNPIDRAEAFMKLIKEFNLKHTEVAKKVGRSREYVSNSVRILGLPQEMLDALVAGKITEGHTRPLLMLIDRPAEQMTLFKDITARRLTVREAEAAARRVAIERVRKIDAFINPELYAVEERLSQKFGTKVKVEKKDQGGRLTIAFFSPEDLNKILSLIEQPSTLNSAEVLADDLVGAEDLPAPIDDSTADDELYSIRNFSL</sequence>
<dbReference type="EMBL" id="MHTK01000008">
    <property type="protein sequence ID" value="OHA59266.1"/>
    <property type="molecule type" value="Genomic_DNA"/>
</dbReference>
<dbReference type="Pfam" id="PF17762">
    <property type="entry name" value="HTH_ParB"/>
    <property type="match status" value="1"/>
</dbReference>
<keyword evidence="2" id="KW-0159">Chromosome partition</keyword>
<dbReference type="NCBIfam" id="TIGR00180">
    <property type="entry name" value="parB_part"/>
    <property type="match status" value="1"/>
</dbReference>
<dbReference type="STRING" id="1802439.A2589_03590"/>
<proteinExistence type="inferred from homology"/>
<gene>
    <name evidence="5" type="ORF">A2589_03590</name>
</gene>
<dbReference type="SUPFAM" id="SSF109709">
    <property type="entry name" value="KorB DNA-binding domain-like"/>
    <property type="match status" value="1"/>
</dbReference>
<dbReference type="PANTHER" id="PTHR33375">
    <property type="entry name" value="CHROMOSOME-PARTITIONING PROTEIN PARB-RELATED"/>
    <property type="match status" value="1"/>
</dbReference>
<reference evidence="5 6" key="1">
    <citation type="journal article" date="2016" name="Nat. Commun.">
        <title>Thousands of microbial genomes shed light on interconnected biogeochemical processes in an aquifer system.</title>
        <authorList>
            <person name="Anantharaman K."/>
            <person name="Brown C.T."/>
            <person name="Hug L.A."/>
            <person name="Sharon I."/>
            <person name="Castelle C.J."/>
            <person name="Probst A.J."/>
            <person name="Thomas B.C."/>
            <person name="Singh A."/>
            <person name="Wilkins M.J."/>
            <person name="Karaoz U."/>
            <person name="Brodie E.L."/>
            <person name="Williams K.H."/>
            <person name="Hubbard S.S."/>
            <person name="Banfield J.F."/>
        </authorList>
    </citation>
    <scope>NUCLEOTIDE SEQUENCE [LARGE SCALE GENOMIC DNA]</scope>
</reference>
<keyword evidence="3" id="KW-0238">DNA-binding</keyword>
<dbReference type="Pfam" id="PF23552">
    <property type="entry name" value="ParB_C"/>
    <property type="match status" value="1"/>
</dbReference>
<dbReference type="Proteomes" id="UP000177838">
    <property type="component" value="Unassembled WGS sequence"/>
</dbReference>
<dbReference type="PANTHER" id="PTHR33375:SF1">
    <property type="entry name" value="CHROMOSOME-PARTITIONING PROTEIN PARB-RELATED"/>
    <property type="match status" value="1"/>
</dbReference>
<protein>
    <recommendedName>
        <fullName evidence="4">ParB-like N-terminal domain-containing protein</fullName>
    </recommendedName>
</protein>
<evidence type="ECO:0000256" key="2">
    <source>
        <dbReference type="ARBA" id="ARBA00022829"/>
    </source>
</evidence>
<accession>A0A1G2QFC2</accession>
<dbReference type="InterPro" id="IPR036086">
    <property type="entry name" value="ParB/Sulfiredoxin_sf"/>
</dbReference>
<dbReference type="InterPro" id="IPR041468">
    <property type="entry name" value="HTH_ParB/Spo0J"/>
</dbReference>
<dbReference type="GO" id="GO:0007059">
    <property type="term" value="P:chromosome segregation"/>
    <property type="evidence" value="ECO:0007669"/>
    <property type="project" value="UniProtKB-KW"/>
</dbReference>
<organism evidence="5 6">
    <name type="scientific">Candidatus Vogelbacteria bacterium RIFOXYD1_FULL_46_19</name>
    <dbReference type="NCBI Taxonomy" id="1802439"/>
    <lineage>
        <taxon>Bacteria</taxon>
        <taxon>Candidatus Vogeliibacteriota</taxon>
    </lineage>
</organism>
<dbReference type="AlphaFoldDB" id="A0A1G2QFC2"/>
<dbReference type="FunFam" id="1.10.10.2830:FF:000001">
    <property type="entry name" value="Chromosome partitioning protein ParB"/>
    <property type="match status" value="1"/>
</dbReference>
<dbReference type="Pfam" id="PF02195">
    <property type="entry name" value="ParB_N"/>
    <property type="match status" value="1"/>
</dbReference>
<dbReference type="CDD" id="cd16393">
    <property type="entry name" value="SPO0J_N"/>
    <property type="match status" value="1"/>
</dbReference>
<dbReference type="Gene3D" id="3.90.1530.30">
    <property type="match status" value="1"/>
</dbReference>
<dbReference type="SMART" id="SM00470">
    <property type="entry name" value="ParB"/>
    <property type="match status" value="1"/>
</dbReference>
<evidence type="ECO:0000313" key="5">
    <source>
        <dbReference type="EMBL" id="OHA59266.1"/>
    </source>
</evidence>
<dbReference type="GO" id="GO:0003677">
    <property type="term" value="F:DNA binding"/>
    <property type="evidence" value="ECO:0007669"/>
    <property type="project" value="UniProtKB-KW"/>
</dbReference>
<evidence type="ECO:0000313" key="6">
    <source>
        <dbReference type="Proteomes" id="UP000177838"/>
    </source>
</evidence>
<comment type="caution">
    <text evidence="5">The sequence shown here is derived from an EMBL/GenBank/DDBJ whole genome shotgun (WGS) entry which is preliminary data.</text>
</comment>
<comment type="similarity">
    <text evidence="1">Belongs to the ParB family.</text>
</comment>
<dbReference type="InterPro" id="IPR057240">
    <property type="entry name" value="ParB_dimer_C"/>
</dbReference>
<dbReference type="GO" id="GO:0005694">
    <property type="term" value="C:chromosome"/>
    <property type="evidence" value="ECO:0007669"/>
    <property type="project" value="TreeGrafter"/>
</dbReference>
<dbReference type="InterPro" id="IPR003115">
    <property type="entry name" value="ParB_N"/>
</dbReference>
<feature type="domain" description="ParB-like N-terminal" evidence="4">
    <location>
        <begin position="13"/>
        <end position="113"/>
    </location>
</feature>
<dbReference type="Gene3D" id="1.10.10.2830">
    <property type="match status" value="1"/>
</dbReference>
<dbReference type="SUPFAM" id="SSF110849">
    <property type="entry name" value="ParB/Sulfiredoxin"/>
    <property type="match status" value="1"/>
</dbReference>